<evidence type="ECO:0000313" key="1">
    <source>
        <dbReference type="EMBL" id="QJA59273.1"/>
    </source>
</evidence>
<protein>
    <submittedName>
        <fullName evidence="1">Uncharacterized protein</fullName>
    </submittedName>
</protein>
<dbReference type="EMBL" id="MT141363">
    <property type="protein sequence ID" value="QJA59273.1"/>
    <property type="molecule type" value="Genomic_DNA"/>
</dbReference>
<proteinExistence type="predicted"/>
<name>A0A6M3IPE4_9ZZZZ</name>
<dbReference type="AlphaFoldDB" id="A0A6M3IPE4"/>
<reference evidence="1" key="1">
    <citation type="submission" date="2020-03" db="EMBL/GenBank/DDBJ databases">
        <title>The deep terrestrial virosphere.</title>
        <authorList>
            <person name="Holmfeldt K."/>
            <person name="Nilsson E."/>
            <person name="Simone D."/>
            <person name="Lopez-Fernandez M."/>
            <person name="Wu X."/>
            <person name="de Brujin I."/>
            <person name="Lundin D."/>
            <person name="Andersson A."/>
            <person name="Bertilsson S."/>
            <person name="Dopson M."/>
        </authorList>
    </citation>
    <scope>NUCLEOTIDE SEQUENCE</scope>
    <source>
        <strain evidence="1">MM415B01317</strain>
    </source>
</reference>
<sequence>MLLECVSVRRVRGTKDGITAEDVITGILEFAPMPDGSGLLMLPIDQLIQANEKARRQGILEIDPFSKLDRWKRTVLELTPGECRKLIATLPGDEFSVVRNGWGRKWTHTLRRDHANNDLSQRHIRDIEAG</sequence>
<gene>
    <name evidence="1" type="ORF">MM415B01317_0005</name>
</gene>
<organism evidence="1">
    <name type="scientific">viral metagenome</name>
    <dbReference type="NCBI Taxonomy" id="1070528"/>
    <lineage>
        <taxon>unclassified sequences</taxon>
        <taxon>metagenomes</taxon>
        <taxon>organismal metagenomes</taxon>
    </lineage>
</organism>
<accession>A0A6M3IPE4</accession>